<accession>A0A5S9F412</accession>
<dbReference type="RefSeq" id="WP_151969172.1">
    <property type="nucleotide sequence ID" value="NZ_AP019860.1"/>
</dbReference>
<evidence type="ECO:0000313" key="2">
    <source>
        <dbReference type="EMBL" id="BBM85052.1"/>
    </source>
</evidence>
<evidence type="ECO:0000313" key="3">
    <source>
        <dbReference type="Proteomes" id="UP000326354"/>
    </source>
</evidence>
<keyword evidence="3" id="KW-1185">Reference proteome</keyword>
<keyword evidence="1" id="KW-0472">Membrane</keyword>
<dbReference type="KEGG" id="uam:UABAM_03415"/>
<dbReference type="EMBL" id="AP019860">
    <property type="protein sequence ID" value="BBM85052.1"/>
    <property type="molecule type" value="Genomic_DNA"/>
</dbReference>
<feature type="transmembrane region" description="Helical" evidence="1">
    <location>
        <begin position="12"/>
        <end position="29"/>
    </location>
</feature>
<dbReference type="Proteomes" id="UP000326354">
    <property type="component" value="Chromosome"/>
</dbReference>
<reference evidence="2 3" key="1">
    <citation type="submission" date="2019-08" db="EMBL/GenBank/DDBJ databases">
        <title>Complete genome sequence of Candidatus Uab amorphum.</title>
        <authorList>
            <person name="Shiratori T."/>
            <person name="Suzuki S."/>
            <person name="Kakizawa Y."/>
            <person name="Ishida K."/>
        </authorList>
    </citation>
    <scope>NUCLEOTIDE SEQUENCE [LARGE SCALE GENOMIC DNA]</scope>
    <source>
        <strain evidence="2 3">SRT547</strain>
    </source>
</reference>
<organism evidence="2 3">
    <name type="scientific">Uabimicrobium amorphum</name>
    <dbReference type="NCBI Taxonomy" id="2596890"/>
    <lineage>
        <taxon>Bacteria</taxon>
        <taxon>Pseudomonadati</taxon>
        <taxon>Planctomycetota</taxon>
        <taxon>Candidatus Uabimicrobiia</taxon>
        <taxon>Candidatus Uabimicrobiales</taxon>
        <taxon>Candidatus Uabimicrobiaceae</taxon>
        <taxon>Candidatus Uabimicrobium</taxon>
    </lineage>
</organism>
<keyword evidence="1" id="KW-1133">Transmembrane helix</keyword>
<gene>
    <name evidence="2" type="ORF">UABAM_03415</name>
</gene>
<feature type="transmembrane region" description="Helical" evidence="1">
    <location>
        <begin position="35"/>
        <end position="53"/>
    </location>
</feature>
<keyword evidence="1" id="KW-0812">Transmembrane</keyword>
<name>A0A5S9F412_UABAM</name>
<evidence type="ECO:0000256" key="1">
    <source>
        <dbReference type="SAM" id="Phobius"/>
    </source>
</evidence>
<dbReference type="AlphaFoldDB" id="A0A5S9F412"/>
<proteinExistence type="predicted"/>
<sequence>MYRFNGVSMPGFGVGVLLAIVLGFVGYGFGKVLTISIATWIAIDVITIVQIVVSKKNEKNDAQELE</sequence>
<protein>
    <submittedName>
        <fullName evidence="2">Uncharacterized protein</fullName>
    </submittedName>
</protein>